<dbReference type="PANTHER" id="PTHR43775:SF51">
    <property type="entry name" value="INACTIVE PHENOLPHTHIOCEROL SYNTHESIS POLYKETIDE SYNTHASE TYPE I PKS1-RELATED"/>
    <property type="match status" value="1"/>
</dbReference>
<organism evidence="7">
    <name type="scientific">Streptomyces iranensis</name>
    <dbReference type="NCBI Taxonomy" id="576784"/>
    <lineage>
        <taxon>Bacteria</taxon>
        <taxon>Bacillati</taxon>
        <taxon>Actinomycetota</taxon>
        <taxon>Actinomycetes</taxon>
        <taxon>Kitasatosporales</taxon>
        <taxon>Streptomycetaceae</taxon>
        <taxon>Streptomyces</taxon>
        <taxon>Streptomyces violaceusniger group</taxon>
    </lineage>
</organism>
<dbReference type="InterPro" id="IPR049900">
    <property type="entry name" value="PKS_mFAS_DH"/>
</dbReference>
<reference evidence="7" key="1">
    <citation type="submission" date="2014-05" db="EMBL/GenBank/DDBJ databases">
        <authorList>
            <person name="Horn Fabian"/>
        </authorList>
    </citation>
    <scope>NUCLEOTIDE SEQUENCE</scope>
</reference>
<dbReference type="InterPro" id="IPR049552">
    <property type="entry name" value="PKS_DH_N"/>
</dbReference>
<dbReference type="InterPro" id="IPR016039">
    <property type="entry name" value="Thiolase-like"/>
</dbReference>
<dbReference type="SUPFAM" id="SSF52151">
    <property type="entry name" value="FabD/lysophospholipase-like"/>
    <property type="match status" value="1"/>
</dbReference>
<keyword evidence="2 7" id="KW-0808">Transferase</keyword>
<dbReference type="PROSITE" id="PS52019">
    <property type="entry name" value="PKS_MFAS_DH"/>
    <property type="match status" value="1"/>
</dbReference>
<evidence type="ECO:0000256" key="3">
    <source>
        <dbReference type="ARBA" id="ARBA00023268"/>
    </source>
</evidence>
<evidence type="ECO:0000256" key="1">
    <source>
        <dbReference type="ARBA" id="ARBA00004792"/>
    </source>
</evidence>
<dbReference type="Gene3D" id="3.40.366.10">
    <property type="entry name" value="Malonyl-Coenzyme A Acyl Carrier Protein, domain 2"/>
    <property type="match status" value="1"/>
</dbReference>
<dbReference type="Pfam" id="PF16197">
    <property type="entry name" value="KAsynt_C_assoc"/>
    <property type="match status" value="1"/>
</dbReference>
<dbReference type="PANTHER" id="PTHR43775">
    <property type="entry name" value="FATTY ACID SYNTHASE"/>
    <property type="match status" value="1"/>
</dbReference>
<dbReference type="Pfam" id="PF21089">
    <property type="entry name" value="PKS_DH_N"/>
    <property type="match status" value="1"/>
</dbReference>
<evidence type="ECO:0000256" key="5">
    <source>
        <dbReference type="PROSITE-ProRule" id="PRU01363"/>
    </source>
</evidence>
<accession>A0A060ZD35</accession>
<keyword evidence="4" id="KW-0012">Acyltransferase</keyword>
<name>A0A060ZD35_9ACTN</name>
<dbReference type="Gene3D" id="3.30.70.3290">
    <property type="match status" value="1"/>
</dbReference>
<dbReference type="InterPro" id="IPR016036">
    <property type="entry name" value="Malonyl_transacylase_ACP-bd"/>
</dbReference>
<proteinExistence type="predicted"/>
<dbReference type="Gene3D" id="3.10.129.110">
    <property type="entry name" value="Polyketide synthase dehydratase"/>
    <property type="match status" value="1"/>
</dbReference>
<dbReference type="InterPro" id="IPR016035">
    <property type="entry name" value="Acyl_Trfase/lysoPLipase"/>
</dbReference>
<protein>
    <submittedName>
        <fullName evidence="7">Acyl transferase</fullName>
    </submittedName>
</protein>
<evidence type="ECO:0000313" key="7">
    <source>
        <dbReference type="EMBL" id="CDR02715.1"/>
    </source>
</evidence>
<evidence type="ECO:0000256" key="2">
    <source>
        <dbReference type="ARBA" id="ARBA00022679"/>
    </source>
</evidence>
<dbReference type="InterPro" id="IPR032821">
    <property type="entry name" value="PKS_assoc"/>
</dbReference>
<dbReference type="Pfam" id="PF00698">
    <property type="entry name" value="Acyl_transf_1"/>
    <property type="match status" value="1"/>
</dbReference>
<dbReference type="GO" id="GO:0004312">
    <property type="term" value="F:fatty acid synthase activity"/>
    <property type="evidence" value="ECO:0007669"/>
    <property type="project" value="TreeGrafter"/>
</dbReference>
<gene>
    <name evidence="7" type="ORF">SIRAN890</name>
</gene>
<dbReference type="InterPro" id="IPR020807">
    <property type="entry name" value="PKS_DH"/>
</dbReference>
<sequence length="707" mass="74116">MAGVIKMIEAMRHGTLPATLHADEPSPHVDWSAGLVRLLTETRPWEADGRPRRAGVSSFGISGTNAHVILEEAPAEPAQEPAPGPARPVVAGEAVPWVLSAKSAPALRALAGRLASDVPAGADIADVAVSLARSRAGLEYRTVVLGADRAELDEALTRVEPGKDLAGVEVDSGDVAFVFPGQGSQWLGMGRELLACSSVFADFVAECEPLVDFPLRDALVSGDGLERVEVVQPALFVMMVGLAKVWEAAGVVPSAVVGHSQGELAAACFAGALSLEDALGLVTARGRALVALAGTGGMLSVAAAPEVVEGLLADGLVIAAVNAPGQVVVSGAPEPLDALAVRCEGAGIRARRVDVDYASHHPLVEQVREQLLAVRVSPRPGRVPFYSAVTGSVVDTAELDVAYWWRNLREQVRFAQAVASMPVAGFVEVSPHPVLVPGIEDGWAVGSLRRDDGGQRRLLMSLAEAWSHGAAVDWTRLIPVGRQVTLPTYPFQHRRYWASGGGTGRGGAGHPLLQFAVELAEDAGWVLAGRISAGTSPWLADHAVSGTVLVPGAALTELVLHAGDRAGLPAIGEITFEQPLVLEGSGPIDVQVSVEGGQVAVFSRTGEQWTRHATATLADPAGTVEGLDGQWPPAGAQACRRIRSSTAATGRPVAGRAGAARVTRCCSSRLSWPRTPAGCWRDEYRPVPVRGWPTTRSRARCWCRARR</sequence>
<dbReference type="InterPro" id="IPR050091">
    <property type="entry name" value="PKS_NRPS_Biosynth_Enz"/>
</dbReference>
<feature type="region of interest" description="C-terminal hotdog fold" evidence="5">
    <location>
        <begin position="667"/>
        <end position="707"/>
    </location>
</feature>
<comment type="caution">
    <text evidence="5">Lacks conserved residue(s) required for the propagation of feature annotation.</text>
</comment>
<dbReference type="GO" id="GO:0006633">
    <property type="term" value="P:fatty acid biosynthetic process"/>
    <property type="evidence" value="ECO:0007669"/>
    <property type="project" value="TreeGrafter"/>
</dbReference>
<dbReference type="InterPro" id="IPR014043">
    <property type="entry name" value="Acyl_transferase_dom"/>
</dbReference>
<dbReference type="HOGENOM" id="CLU_000022_35_7_11"/>
<dbReference type="SUPFAM" id="SSF55048">
    <property type="entry name" value="Probable ACP-binding domain of malonyl-CoA ACP transacylase"/>
    <property type="match status" value="1"/>
</dbReference>
<dbReference type="InterPro" id="IPR042104">
    <property type="entry name" value="PKS_dehydratase_sf"/>
</dbReference>
<keyword evidence="3" id="KW-0511">Multifunctional enzyme</keyword>
<dbReference type="Gene3D" id="3.40.47.10">
    <property type="match status" value="1"/>
</dbReference>
<dbReference type="EMBL" id="LK022848">
    <property type="protein sequence ID" value="CDR02715.1"/>
    <property type="molecule type" value="Genomic_DNA"/>
</dbReference>
<dbReference type="SMART" id="SM00826">
    <property type="entry name" value="PKS_DH"/>
    <property type="match status" value="1"/>
</dbReference>
<feature type="region of interest" description="N-terminal hotdog fold" evidence="5">
    <location>
        <begin position="510"/>
        <end position="624"/>
    </location>
</feature>
<evidence type="ECO:0000256" key="4">
    <source>
        <dbReference type="ARBA" id="ARBA00023315"/>
    </source>
</evidence>
<dbReference type="SMART" id="SM00827">
    <property type="entry name" value="PKS_AT"/>
    <property type="match status" value="1"/>
</dbReference>
<dbReference type="AlphaFoldDB" id="A0A060ZD35"/>
<evidence type="ECO:0000259" key="6">
    <source>
        <dbReference type="PROSITE" id="PS52019"/>
    </source>
</evidence>
<dbReference type="SUPFAM" id="SSF53901">
    <property type="entry name" value="Thiolase-like"/>
    <property type="match status" value="1"/>
</dbReference>
<comment type="pathway">
    <text evidence="1">Antibiotic biosynthesis.</text>
</comment>
<dbReference type="InterPro" id="IPR001227">
    <property type="entry name" value="Ac_transferase_dom_sf"/>
</dbReference>
<feature type="domain" description="PKS/mFAS DH" evidence="6">
    <location>
        <begin position="510"/>
        <end position="707"/>
    </location>
</feature>